<reference evidence="2" key="2">
    <citation type="submission" date="2021-08" db="EMBL/GenBank/DDBJ databases">
        <authorList>
            <person name="Tani A."/>
            <person name="Ola A."/>
            <person name="Ogura Y."/>
            <person name="Katsura K."/>
            <person name="Hayashi T."/>
        </authorList>
    </citation>
    <scope>NUCLEOTIDE SEQUENCE</scope>
    <source>
        <strain evidence="2">DSM 23674</strain>
    </source>
</reference>
<reference evidence="2" key="1">
    <citation type="journal article" date="2021" name="Front. Microbiol.">
        <title>Comprehensive Comparative Genomics and Phenotyping of Methylobacterium Species.</title>
        <authorList>
            <person name="Alessa O."/>
            <person name="Ogura Y."/>
            <person name="Fujitani Y."/>
            <person name="Takami H."/>
            <person name="Hayashi T."/>
            <person name="Sahin N."/>
            <person name="Tani A."/>
        </authorList>
    </citation>
    <scope>NUCLEOTIDE SEQUENCE</scope>
    <source>
        <strain evidence="2">DSM 23674</strain>
    </source>
</reference>
<name>A0ABQ4TJ34_9HYPH</name>
<organism evidence="2 3">
    <name type="scientific">Methylobacterium thuringiense</name>
    <dbReference type="NCBI Taxonomy" id="1003091"/>
    <lineage>
        <taxon>Bacteria</taxon>
        <taxon>Pseudomonadati</taxon>
        <taxon>Pseudomonadota</taxon>
        <taxon>Alphaproteobacteria</taxon>
        <taxon>Hyphomicrobiales</taxon>
        <taxon>Methylobacteriaceae</taxon>
        <taxon>Methylobacterium</taxon>
    </lineage>
</organism>
<dbReference type="RefSeq" id="WP_238231359.1">
    <property type="nucleotide sequence ID" value="NZ_BPRA01000006.1"/>
</dbReference>
<dbReference type="Proteomes" id="UP001055101">
    <property type="component" value="Unassembled WGS sequence"/>
</dbReference>
<evidence type="ECO:0000313" key="2">
    <source>
        <dbReference type="EMBL" id="GJE54986.1"/>
    </source>
</evidence>
<sequence>MHAARWRAAGRALLPFTLGVSLGFSASVLAADFPDFVDEPLAAPGPRYFPRGEGEADAAVLVPRPARRRLAGCAPWRVPVPTDAPDDPSYVGSEYGLGKPSYYGFRPGLGRNDPFGRPLRYCP</sequence>
<gene>
    <name evidence="2" type="ORF">EKPJFOCH_1472</name>
</gene>
<comment type="caution">
    <text evidence="2">The sequence shown here is derived from an EMBL/GenBank/DDBJ whole genome shotgun (WGS) entry which is preliminary data.</text>
</comment>
<protein>
    <submittedName>
        <fullName evidence="2">Uncharacterized protein</fullName>
    </submittedName>
</protein>
<keyword evidence="3" id="KW-1185">Reference proteome</keyword>
<accession>A0ABQ4TJ34</accession>
<feature type="signal peptide" evidence="1">
    <location>
        <begin position="1"/>
        <end position="30"/>
    </location>
</feature>
<evidence type="ECO:0000256" key="1">
    <source>
        <dbReference type="SAM" id="SignalP"/>
    </source>
</evidence>
<dbReference type="EMBL" id="BPRA01000006">
    <property type="protein sequence ID" value="GJE54986.1"/>
    <property type="molecule type" value="Genomic_DNA"/>
</dbReference>
<keyword evidence="1" id="KW-0732">Signal</keyword>
<feature type="chain" id="PRO_5045515143" evidence="1">
    <location>
        <begin position="31"/>
        <end position="123"/>
    </location>
</feature>
<proteinExistence type="predicted"/>
<evidence type="ECO:0000313" key="3">
    <source>
        <dbReference type="Proteomes" id="UP001055101"/>
    </source>
</evidence>